<comment type="caution">
    <text evidence="2">The sequence shown here is derived from an EMBL/GenBank/DDBJ whole genome shotgun (WGS) entry which is preliminary data.</text>
</comment>
<evidence type="ECO:0000256" key="1">
    <source>
        <dbReference type="SAM" id="Phobius"/>
    </source>
</evidence>
<feature type="transmembrane region" description="Helical" evidence="1">
    <location>
        <begin position="171"/>
        <end position="194"/>
    </location>
</feature>
<keyword evidence="1" id="KW-0812">Transmembrane</keyword>
<reference evidence="2 3" key="1">
    <citation type="journal article" date="2015" name="Microbiome">
        <title>Genomic resolution of linkages in carbon, nitrogen, and sulfur cycling among widespread estuary sediment bacteria.</title>
        <authorList>
            <person name="Baker B.J."/>
            <person name="Lazar C.S."/>
            <person name="Teske A.P."/>
            <person name="Dick G.J."/>
        </authorList>
    </citation>
    <scope>NUCLEOTIDE SEQUENCE [LARGE SCALE GENOMIC DNA]</scope>
    <source>
        <strain evidence="2">SM23_42</strain>
    </source>
</reference>
<name>A0A0S8FPX9_UNCW3</name>
<accession>A0A0S8FPX9</accession>
<keyword evidence="1" id="KW-0472">Membrane</keyword>
<evidence type="ECO:0000313" key="3">
    <source>
        <dbReference type="Proteomes" id="UP000051373"/>
    </source>
</evidence>
<protein>
    <submittedName>
        <fullName evidence="2">Uncharacterized protein</fullName>
    </submittedName>
</protein>
<sequence>MNVLKNKRNDNKNNSYAKLMHDDFSQSFSQLRHYDTAYTSMMRFAFTGYTAVFGAVFTIYVDMHQDHSNISIFLATLMGVVTLMGLLVLATLVRNRIYYVTMARHLNDYRKFIIEKKPYGFTPCAEIYADPKKPAFFHFTSSHIVILHFVAFLNALATFTCFFFLKVETNFALNYTIPAVVFAVQIIGYVYVLARRDRKEKKNGT</sequence>
<feature type="transmembrane region" description="Helical" evidence="1">
    <location>
        <begin position="41"/>
        <end position="60"/>
    </location>
</feature>
<evidence type="ECO:0000313" key="2">
    <source>
        <dbReference type="EMBL" id="KPK62353.1"/>
    </source>
</evidence>
<gene>
    <name evidence="2" type="ORF">AMJ83_11190</name>
</gene>
<dbReference type="STRING" id="1703779.AMJ83_11190"/>
<feature type="transmembrane region" description="Helical" evidence="1">
    <location>
        <begin position="72"/>
        <end position="93"/>
    </location>
</feature>
<dbReference type="AlphaFoldDB" id="A0A0S8FPX9"/>
<dbReference type="EMBL" id="LJUJ01000041">
    <property type="protein sequence ID" value="KPK62353.1"/>
    <property type="molecule type" value="Genomic_DNA"/>
</dbReference>
<organism evidence="2 3">
    <name type="scientific">candidate division WOR_3 bacterium SM23_42</name>
    <dbReference type="NCBI Taxonomy" id="1703779"/>
    <lineage>
        <taxon>Bacteria</taxon>
        <taxon>Bacteria division WOR-3</taxon>
    </lineage>
</organism>
<keyword evidence="1" id="KW-1133">Transmembrane helix</keyword>
<dbReference type="Proteomes" id="UP000051373">
    <property type="component" value="Unassembled WGS sequence"/>
</dbReference>
<feature type="transmembrane region" description="Helical" evidence="1">
    <location>
        <begin position="144"/>
        <end position="165"/>
    </location>
</feature>
<proteinExistence type="predicted"/>